<feature type="domain" description="SLH" evidence="3">
    <location>
        <begin position="554"/>
        <end position="613"/>
    </location>
</feature>
<keyword evidence="1" id="KW-0677">Repeat</keyword>
<dbReference type="OrthoDB" id="1852644at2"/>
<evidence type="ECO:0000313" key="4">
    <source>
        <dbReference type="EMBL" id="RFT06359.1"/>
    </source>
</evidence>
<gene>
    <name evidence="4" type="ORF">DV520_07655</name>
</gene>
<organism evidence="4 5">
    <name type="scientific">Evtepia gabavorous</name>
    <dbReference type="NCBI Taxonomy" id="2211183"/>
    <lineage>
        <taxon>Bacteria</taxon>
        <taxon>Bacillati</taxon>
        <taxon>Bacillota</taxon>
        <taxon>Clostridia</taxon>
        <taxon>Eubacteriales</taxon>
        <taxon>Evtepia</taxon>
    </lineage>
</organism>
<sequence>MKKTLNRSLSLLLALVLAVSLAVPALAADEPVTLDQTKLSLSPKQSVVLHATRSSEYQDQRITWKSSDTSVATLSDQDHKKGNVTITAKKKGTTAITASVGGYLAVCNVTVEDDYVTDVTITPAGPETLPVGKTRQLEAEVVYAHGTQGDQTVTWTTDNPKVATVTQKGLVTAVSEGTAEIVALSKEGSKNGTPVMETYQLTVTKQGASSADDVLSLSATTVTTSGGQYVDTVLKAPVVTIRSGATDVTDAYTLSYRWTDSAQKELGTQDTQLIQPVTLSDLTVTCTVTATSKTDSTQVLTGSCRYGVKVYPGTTVGAAHALTKGSVTLDKLMDLEGKQSILDQLLQGDGDSLLTPAIPGLTHVVFDMNSVTGAAVGTLSARGEVEYYLSREADGNHLADVSFTPLQAGTYGINFLAYGDQVYYGRLEVVVSGQAVEPPDGEDIPCDCTGYTFTGSDFFHSGDADPVAAVLFGKPSAGQLLRDLAHGSGVAEEGARYYTNAASNGEYHVSTLSYLPNAGFSGRVTLPVTLITQSGKQVEDTLSFYVTSKTHSEQFTDVTETTVGLWAADAVDFAYHFGLVSGVEETKFAPNSPMTRAQLVTVLYRAAGSPEVTVTTNFEDLDVGAYYYNAVVWGNVMGVVNGTSDTTFSPNAYVTREQLATILYRYADTMGDNVAVSGNLNAYTDKDKVGSYAVTPMTWAVEHGIITGTTGTTLSPKSTTTRAQVAVMLHRYLTD</sequence>
<feature type="chain" id="PRO_5017650217" description="SLH domain-containing protein" evidence="2">
    <location>
        <begin position="28"/>
        <end position="735"/>
    </location>
</feature>
<dbReference type="Proteomes" id="UP000260649">
    <property type="component" value="Unassembled WGS sequence"/>
</dbReference>
<comment type="caution">
    <text evidence="4">The sequence shown here is derived from an EMBL/GenBank/DDBJ whole genome shotgun (WGS) entry which is preliminary data.</text>
</comment>
<dbReference type="Gene3D" id="2.60.40.1080">
    <property type="match status" value="2"/>
</dbReference>
<evidence type="ECO:0000256" key="1">
    <source>
        <dbReference type="ARBA" id="ARBA00022737"/>
    </source>
</evidence>
<dbReference type="AlphaFoldDB" id="A0A3E2B2W5"/>
<feature type="domain" description="SLH" evidence="3">
    <location>
        <begin position="614"/>
        <end position="677"/>
    </location>
</feature>
<dbReference type="GeneID" id="97995604"/>
<dbReference type="InterPro" id="IPR001119">
    <property type="entry name" value="SLH_dom"/>
</dbReference>
<dbReference type="Pfam" id="PF02368">
    <property type="entry name" value="Big_2"/>
    <property type="match status" value="2"/>
</dbReference>
<evidence type="ECO:0000256" key="2">
    <source>
        <dbReference type="SAM" id="SignalP"/>
    </source>
</evidence>
<proteinExistence type="predicted"/>
<evidence type="ECO:0000313" key="5">
    <source>
        <dbReference type="Proteomes" id="UP000260649"/>
    </source>
</evidence>
<dbReference type="PROSITE" id="PS51272">
    <property type="entry name" value="SLH"/>
    <property type="match status" value="3"/>
</dbReference>
<protein>
    <recommendedName>
        <fullName evidence="3">SLH domain-containing protein</fullName>
    </recommendedName>
</protein>
<dbReference type="Pfam" id="PF00395">
    <property type="entry name" value="SLH"/>
    <property type="match status" value="3"/>
</dbReference>
<accession>A0A3E2B2W5</accession>
<dbReference type="EMBL" id="QQRQ01000011">
    <property type="protein sequence ID" value="RFT06359.1"/>
    <property type="molecule type" value="Genomic_DNA"/>
</dbReference>
<dbReference type="SMART" id="SM00635">
    <property type="entry name" value="BID_2"/>
    <property type="match status" value="2"/>
</dbReference>
<keyword evidence="5" id="KW-1185">Reference proteome</keyword>
<dbReference type="InterPro" id="IPR008964">
    <property type="entry name" value="Invasin/intimin_cell_adhesion"/>
</dbReference>
<evidence type="ECO:0000259" key="3">
    <source>
        <dbReference type="PROSITE" id="PS51272"/>
    </source>
</evidence>
<dbReference type="InterPro" id="IPR003343">
    <property type="entry name" value="Big_2"/>
</dbReference>
<reference evidence="4 5" key="1">
    <citation type="submission" date="2018-07" db="EMBL/GenBank/DDBJ databases">
        <title>GABA Modulating Bacteria of the Human Gut Microbiota.</title>
        <authorList>
            <person name="Strandwitz P."/>
            <person name="Kim K.H."/>
            <person name="Terekhova D."/>
            <person name="Liu J.K."/>
            <person name="Sharma A."/>
            <person name="Levering J."/>
            <person name="Mcdonald D."/>
            <person name="Dietrich D."/>
            <person name="Ramadhar T.R."/>
            <person name="Lekbua A."/>
            <person name="Mroue N."/>
            <person name="Liston C."/>
            <person name="Stewart E.J."/>
            <person name="Dubin M.J."/>
            <person name="Zengler K."/>
            <person name="Knight R."/>
            <person name="Gilbert J.A."/>
            <person name="Clardy J."/>
            <person name="Lewis K."/>
        </authorList>
    </citation>
    <scope>NUCLEOTIDE SEQUENCE [LARGE SCALE GENOMIC DNA]</scope>
    <source>
        <strain evidence="4 5">KLE1738</strain>
    </source>
</reference>
<keyword evidence="2" id="KW-0732">Signal</keyword>
<dbReference type="SUPFAM" id="SSF49373">
    <property type="entry name" value="Invasin/intimin cell-adhesion fragments"/>
    <property type="match status" value="2"/>
</dbReference>
<name>A0A3E2B2W5_9FIRM</name>
<feature type="domain" description="SLH" evidence="3">
    <location>
        <begin position="680"/>
        <end position="735"/>
    </location>
</feature>
<feature type="signal peptide" evidence="2">
    <location>
        <begin position="1"/>
        <end position="27"/>
    </location>
</feature>
<dbReference type="RefSeq" id="WP_117142338.1">
    <property type="nucleotide sequence ID" value="NZ_CAKXKJ010000028.1"/>
</dbReference>